<name>A0A1M6L6R5_9FIRM</name>
<proteinExistence type="predicted"/>
<keyword evidence="4" id="KW-0479">Metal-binding</keyword>
<dbReference type="Pfam" id="PF00814">
    <property type="entry name" value="TsaD"/>
    <property type="match status" value="1"/>
</dbReference>
<dbReference type="InterPro" id="IPR000905">
    <property type="entry name" value="Gcp-like_dom"/>
</dbReference>
<evidence type="ECO:0000256" key="1">
    <source>
        <dbReference type="ARBA" id="ARBA00012156"/>
    </source>
</evidence>
<dbReference type="EC" id="2.3.1.234" evidence="1"/>
<gene>
    <name evidence="8" type="ORF">SAMN02745227_00396</name>
</gene>
<dbReference type="InterPro" id="IPR017861">
    <property type="entry name" value="KAE1/TsaD"/>
</dbReference>
<dbReference type="Gene3D" id="3.30.420.40">
    <property type="match status" value="2"/>
</dbReference>
<dbReference type="SUPFAM" id="SSF53067">
    <property type="entry name" value="Actin-like ATPase domain"/>
    <property type="match status" value="1"/>
</dbReference>
<dbReference type="PANTHER" id="PTHR11735">
    <property type="entry name" value="TRNA N6-ADENOSINE THREONYLCARBAMOYLTRANSFERASE"/>
    <property type="match status" value="1"/>
</dbReference>
<reference evidence="9" key="1">
    <citation type="submission" date="2016-11" db="EMBL/GenBank/DDBJ databases">
        <authorList>
            <person name="Varghese N."/>
            <person name="Submissions S."/>
        </authorList>
    </citation>
    <scope>NUCLEOTIDE SEQUENCE [LARGE SCALE GENOMIC DNA]</scope>
    <source>
        <strain evidence="9">DSM 14826</strain>
    </source>
</reference>
<evidence type="ECO:0000313" key="8">
    <source>
        <dbReference type="EMBL" id="SHJ66938.1"/>
    </source>
</evidence>
<dbReference type="RefSeq" id="WP_072905792.1">
    <property type="nucleotide sequence ID" value="NZ_FRAI01000005.1"/>
</dbReference>
<comment type="catalytic activity">
    <reaction evidence="6">
        <text>L-threonylcarbamoyladenylate + adenosine(37) in tRNA = N(6)-L-threonylcarbamoyladenosine(37) in tRNA + AMP + H(+)</text>
        <dbReference type="Rhea" id="RHEA:37059"/>
        <dbReference type="Rhea" id="RHEA-COMP:10162"/>
        <dbReference type="Rhea" id="RHEA-COMP:10163"/>
        <dbReference type="ChEBI" id="CHEBI:15378"/>
        <dbReference type="ChEBI" id="CHEBI:73682"/>
        <dbReference type="ChEBI" id="CHEBI:74411"/>
        <dbReference type="ChEBI" id="CHEBI:74418"/>
        <dbReference type="ChEBI" id="CHEBI:456215"/>
        <dbReference type="EC" id="2.3.1.234"/>
    </reaction>
</comment>
<sequence length="312" mass="34319">MKLYLGIDTSNYTTSLAIVNEKDEIIYDRRKMLTVESGKRGLRQSEAFFQHNNNFPLMFSSLKGEIDIKQISGIAVSTKPRNIENSYMPVFKAGSNYAQVLRDVLNVPLIECSHQEGHIYAGMVPLNLQPPFLALHLSGGTTDLLLVKEGGSYRLNIELLTSSSDLHCGQFVDRIGVLLGLTFPAGKELDNLAQKAEKVLTIPSSVKDGVPSFSGPLTLAQKLVQRGEKREDVALAVFKCIGKTVEKILGFGMDNTGLKKVLLIGGVASNSYIRKYIKEKVRGEVYFAHPQLSPDNAVGVAFMGKKELSRNI</sequence>
<dbReference type="InterPro" id="IPR043129">
    <property type="entry name" value="ATPase_NBD"/>
</dbReference>
<dbReference type="GO" id="GO:0046872">
    <property type="term" value="F:metal ion binding"/>
    <property type="evidence" value="ECO:0007669"/>
    <property type="project" value="UniProtKB-KW"/>
</dbReference>
<dbReference type="AlphaFoldDB" id="A0A1M6L6R5"/>
<accession>A0A1M6L6R5</accession>
<evidence type="ECO:0000256" key="4">
    <source>
        <dbReference type="ARBA" id="ARBA00022723"/>
    </source>
</evidence>
<dbReference type="PANTHER" id="PTHR11735:SF11">
    <property type="entry name" value="TRNA THREONYLCARBAMOYLADENOSINE BIOSYNTHESIS PROTEIN TSAB"/>
    <property type="match status" value="1"/>
</dbReference>
<dbReference type="PRINTS" id="PR00789">
    <property type="entry name" value="OSIALOPTASE"/>
</dbReference>
<dbReference type="GO" id="GO:0061711">
    <property type="term" value="F:tRNA N(6)-L-threonylcarbamoyladenine synthase activity"/>
    <property type="evidence" value="ECO:0007669"/>
    <property type="project" value="UniProtKB-EC"/>
</dbReference>
<evidence type="ECO:0000256" key="6">
    <source>
        <dbReference type="ARBA" id="ARBA00048117"/>
    </source>
</evidence>
<organism evidence="8 9">
    <name type="scientific">Anaerobranca californiensis DSM 14826</name>
    <dbReference type="NCBI Taxonomy" id="1120989"/>
    <lineage>
        <taxon>Bacteria</taxon>
        <taxon>Bacillati</taxon>
        <taxon>Bacillota</taxon>
        <taxon>Clostridia</taxon>
        <taxon>Eubacteriales</taxon>
        <taxon>Proteinivoracaceae</taxon>
        <taxon>Anaerobranca</taxon>
    </lineage>
</organism>
<dbReference type="OrthoDB" id="1675500at2"/>
<evidence type="ECO:0000256" key="2">
    <source>
        <dbReference type="ARBA" id="ARBA00022679"/>
    </source>
</evidence>
<protein>
    <recommendedName>
        <fullName evidence="1">N(6)-L-threonylcarbamoyladenine synthase</fullName>
        <ecNumber evidence="1">2.3.1.234</ecNumber>
    </recommendedName>
</protein>
<dbReference type="EMBL" id="FRAI01000005">
    <property type="protein sequence ID" value="SHJ66938.1"/>
    <property type="molecule type" value="Genomic_DNA"/>
</dbReference>
<evidence type="ECO:0000256" key="3">
    <source>
        <dbReference type="ARBA" id="ARBA00022694"/>
    </source>
</evidence>
<dbReference type="Proteomes" id="UP000243547">
    <property type="component" value="Unassembled WGS sequence"/>
</dbReference>
<evidence type="ECO:0000313" key="9">
    <source>
        <dbReference type="Proteomes" id="UP000243547"/>
    </source>
</evidence>
<dbReference type="STRING" id="1120989.SAMN02745227_00396"/>
<dbReference type="GO" id="GO:0005829">
    <property type="term" value="C:cytosol"/>
    <property type="evidence" value="ECO:0007669"/>
    <property type="project" value="TreeGrafter"/>
</dbReference>
<evidence type="ECO:0000256" key="5">
    <source>
        <dbReference type="ARBA" id="ARBA00023315"/>
    </source>
</evidence>
<evidence type="ECO:0000259" key="7">
    <source>
        <dbReference type="Pfam" id="PF00814"/>
    </source>
</evidence>
<dbReference type="GO" id="GO:0008033">
    <property type="term" value="P:tRNA processing"/>
    <property type="evidence" value="ECO:0007669"/>
    <property type="project" value="UniProtKB-KW"/>
</dbReference>
<keyword evidence="9" id="KW-1185">Reference proteome</keyword>
<keyword evidence="3" id="KW-0819">tRNA processing</keyword>
<keyword evidence="2" id="KW-0808">Transferase</keyword>
<keyword evidence="5" id="KW-0012">Acyltransferase</keyword>
<feature type="domain" description="Gcp-like" evidence="7">
    <location>
        <begin position="47"/>
        <end position="301"/>
    </location>
</feature>